<dbReference type="EC" id="2.7.13.3" evidence="2"/>
<dbReference type="SMART" id="SM00387">
    <property type="entry name" value="HATPase_c"/>
    <property type="match status" value="1"/>
</dbReference>
<dbReference type="Gene3D" id="3.40.50.2300">
    <property type="match status" value="1"/>
</dbReference>
<dbReference type="SUPFAM" id="SSF55785">
    <property type="entry name" value="PYP-like sensor domain (PAS domain)"/>
    <property type="match status" value="3"/>
</dbReference>
<dbReference type="PANTHER" id="PTHR43047:SF72">
    <property type="entry name" value="OSMOSENSING HISTIDINE PROTEIN KINASE SLN1"/>
    <property type="match status" value="1"/>
</dbReference>
<feature type="compositionally biased region" description="Low complexity" evidence="8">
    <location>
        <begin position="680"/>
        <end position="695"/>
    </location>
</feature>
<evidence type="ECO:0000256" key="8">
    <source>
        <dbReference type="SAM" id="MobiDB-lite"/>
    </source>
</evidence>
<evidence type="ECO:0000256" key="3">
    <source>
        <dbReference type="ARBA" id="ARBA00022553"/>
    </source>
</evidence>
<protein>
    <recommendedName>
        <fullName evidence="2">histidine kinase</fullName>
        <ecNumber evidence="2">2.7.13.3</ecNumber>
    </recommendedName>
</protein>
<evidence type="ECO:0000256" key="2">
    <source>
        <dbReference type="ARBA" id="ARBA00012438"/>
    </source>
</evidence>
<dbReference type="PROSITE" id="PS50110">
    <property type="entry name" value="RESPONSE_REGULATORY"/>
    <property type="match status" value="1"/>
</dbReference>
<dbReference type="NCBIfam" id="TIGR00229">
    <property type="entry name" value="sensory_box"/>
    <property type="match status" value="2"/>
</dbReference>
<dbReference type="CDD" id="cd16922">
    <property type="entry name" value="HATPase_EvgS-ArcB-TorS-like"/>
    <property type="match status" value="1"/>
</dbReference>
<dbReference type="PROSITE" id="PS50109">
    <property type="entry name" value="HIS_KIN"/>
    <property type="match status" value="1"/>
</dbReference>
<dbReference type="InterPro" id="IPR036890">
    <property type="entry name" value="HATPase_C_sf"/>
</dbReference>
<dbReference type="PATRIC" id="fig|52.7.peg.7674"/>
<dbReference type="InterPro" id="IPR000700">
    <property type="entry name" value="PAS-assoc_C"/>
</dbReference>
<feature type="region of interest" description="Disordered" evidence="8">
    <location>
        <begin position="680"/>
        <end position="709"/>
    </location>
</feature>
<dbReference type="Pfam" id="PF00989">
    <property type="entry name" value="PAS"/>
    <property type="match status" value="1"/>
</dbReference>
<feature type="modified residue" description="4-aspartylphosphate" evidence="6">
    <location>
        <position position="767"/>
    </location>
</feature>
<dbReference type="GO" id="GO:0009927">
    <property type="term" value="F:histidine phosphotransfer kinase activity"/>
    <property type="evidence" value="ECO:0007669"/>
    <property type="project" value="TreeGrafter"/>
</dbReference>
<feature type="domain" description="PAS" evidence="11">
    <location>
        <begin position="310"/>
        <end position="381"/>
    </location>
</feature>
<dbReference type="InterPro" id="IPR005467">
    <property type="entry name" value="His_kinase_dom"/>
</dbReference>
<gene>
    <name evidence="13" type="ORF">CMC5_069890</name>
</gene>
<feature type="domain" description="Response regulatory" evidence="10">
    <location>
        <begin position="718"/>
        <end position="836"/>
    </location>
</feature>
<dbReference type="InterPro" id="IPR004358">
    <property type="entry name" value="Sig_transdc_His_kin-like_C"/>
</dbReference>
<dbReference type="InterPro" id="IPR036097">
    <property type="entry name" value="HisK_dim/P_sf"/>
</dbReference>
<comment type="catalytic activity">
    <reaction evidence="1">
        <text>ATP + protein L-histidine = ADP + protein N-phospho-L-histidine.</text>
        <dbReference type="EC" id="2.7.13.3"/>
    </reaction>
</comment>
<dbReference type="Proteomes" id="UP000067626">
    <property type="component" value="Chromosome"/>
</dbReference>
<evidence type="ECO:0000313" key="13">
    <source>
        <dbReference type="EMBL" id="AKT42762.1"/>
    </source>
</evidence>
<evidence type="ECO:0000256" key="6">
    <source>
        <dbReference type="PROSITE-ProRule" id="PRU00169"/>
    </source>
</evidence>
<feature type="compositionally biased region" description="Pro residues" evidence="8">
    <location>
        <begin position="696"/>
        <end position="709"/>
    </location>
</feature>
<sequence>MSPRLAPRAIDFERLFQASPNPYMLLDRDLRYVAANPAYLRVTASRLDELVGRHVFEAFPHDPSSPDNDSVRQLRASFQRVLERRVPDVVALVAYRVPTHVGDHIVLEERTWSATHTPLLDDEGQVAFILQHTVDITELQALKRPPHTPTSEKQKLPPVEQLQAEVLGRAQRVQEINLTLDTERRHLLRMFEQAPGFMCFLRGPQHVFELANKAYYQLMGHRELLGKTVRQALPDVEGQGFFELLDKVYTSGTPFIGRAMRLLVQRSPGGPFQPRFVDFIYQPIIDPDGTVTGIFVQGHDITEQKHLEAERDRLAAIVEQSTDFIGVGTLGGAVTYVNEAGQRMVGLPPGQASRFRLLDYFQDEDRAFVEQTILPTVVRHGRWEGGLRFRHFVTGTSIPTHHTVFAVRDPETHDIRWIATITRDTTAQKQQESERDALLQREQQARAEAEEANRLKDDFLAMVSHELRTPLNAMLGWIRLLRAGQVPTEQRARALDTVERNGRLQSQVIDDLLDISRIASGKLKLQMTTVTVAAVVESSLDTVRAPADAKGIELHASLDPDARVLGDEDRLYQVIWNLLSNAVKFTPAHGHVHARLERKATGVELSVIDTGKGISDEFLPHIFERFRQAEGGTTRSFGGLGLGLAIVKQLVDLHGGTIDVSSGGDGKGACFTVTLPFAPPSSAAPSSSEPSSAAPSTPPPASPPALPFPCPPEVQGLRLLIVDDEPDARDMMRDLLERCGAEVTTASSAEEAFALLPQLRPDLLLSDISMPGEDGYSLMRRIRALPPEQGGKTPAIAVTAHTRAPDRTRALVAGYKAHIPKPIDPAEMFAVIISVLQVHGSR</sequence>
<evidence type="ECO:0000256" key="4">
    <source>
        <dbReference type="ARBA" id="ARBA00022679"/>
    </source>
</evidence>
<dbReference type="FunFam" id="3.30.565.10:FF:000010">
    <property type="entry name" value="Sensor histidine kinase RcsC"/>
    <property type="match status" value="1"/>
</dbReference>
<organism evidence="13 14">
    <name type="scientific">Chondromyces crocatus</name>
    <dbReference type="NCBI Taxonomy" id="52"/>
    <lineage>
        <taxon>Bacteria</taxon>
        <taxon>Pseudomonadati</taxon>
        <taxon>Myxococcota</taxon>
        <taxon>Polyangia</taxon>
        <taxon>Polyangiales</taxon>
        <taxon>Polyangiaceae</taxon>
        <taxon>Chondromyces</taxon>
    </lineage>
</organism>
<dbReference type="STRING" id="52.CMC5_069890"/>
<dbReference type="SMART" id="SM00091">
    <property type="entry name" value="PAS"/>
    <property type="match status" value="3"/>
</dbReference>
<dbReference type="CDD" id="cd00082">
    <property type="entry name" value="HisKA"/>
    <property type="match status" value="1"/>
</dbReference>
<dbReference type="InterPro" id="IPR001789">
    <property type="entry name" value="Sig_transdc_resp-reg_receiver"/>
</dbReference>
<dbReference type="InterPro" id="IPR013767">
    <property type="entry name" value="PAS_fold"/>
</dbReference>
<dbReference type="Gene3D" id="3.30.565.10">
    <property type="entry name" value="Histidine kinase-like ATPase, C-terminal domain"/>
    <property type="match status" value="1"/>
</dbReference>
<evidence type="ECO:0000256" key="5">
    <source>
        <dbReference type="ARBA" id="ARBA00022777"/>
    </source>
</evidence>
<dbReference type="InterPro" id="IPR003594">
    <property type="entry name" value="HATPase_dom"/>
</dbReference>
<dbReference type="GO" id="GO:0000155">
    <property type="term" value="F:phosphorelay sensor kinase activity"/>
    <property type="evidence" value="ECO:0007669"/>
    <property type="project" value="InterPro"/>
</dbReference>
<dbReference type="InterPro" id="IPR003661">
    <property type="entry name" value="HisK_dim/P_dom"/>
</dbReference>
<evidence type="ECO:0000256" key="7">
    <source>
        <dbReference type="SAM" id="Coils"/>
    </source>
</evidence>
<dbReference type="Pfam" id="PF08448">
    <property type="entry name" value="PAS_4"/>
    <property type="match status" value="2"/>
</dbReference>
<dbReference type="PANTHER" id="PTHR43047">
    <property type="entry name" value="TWO-COMPONENT HISTIDINE PROTEIN KINASE"/>
    <property type="match status" value="1"/>
</dbReference>
<dbReference type="Pfam" id="PF02518">
    <property type="entry name" value="HATPase_c"/>
    <property type="match status" value="1"/>
</dbReference>
<evidence type="ECO:0000256" key="1">
    <source>
        <dbReference type="ARBA" id="ARBA00000085"/>
    </source>
</evidence>
<feature type="domain" description="Histidine kinase" evidence="9">
    <location>
        <begin position="462"/>
        <end position="679"/>
    </location>
</feature>
<keyword evidence="3 6" id="KW-0597">Phosphoprotein</keyword>
<dbReference type="SUPFAM" id="SSF55874">
    <property type="entry name" value="ATPase domain of HSP90 chaperone/DNA topoisomerase II/histidine kinase"/>
    <property type="match status" value="1"/>
</dbReference>
<dbReference type="InterPro" id="IPR013656">
    <property type="entry name" value="PAS_4"/>
</dbReference>
<evidence type="ECO:0000259" key="11">
    <source>
        <dbReference type="PROSITE" id="PS50112"/>
    </source>
</evidence>
<dbReference type="AlphaFoldDB" id="A0A0K1EQ39"/>
<evidence type="ECO:0000313" key="14">
    <source>
        <dbReference type="Proteomes" id="UP000067626"/>
    </source>
</evidence>
<dbReference type="GO" id="GO:0005886">
    <property type="term" value="C:plasma membrane"/>
    <property type="evidence" value="ECO:0007669"/>
    <property type="project" value="TreeGrafter"/>
</dbReference>
<dbReference type="CDD" id="cd17580">
    <property type="entry name" value="REC_2_DhkD-like"/>
    <property type="match status" value="1"/>
</dbReference>
<evidence type="ECO:0000259" key="12">
    <source>
        <dbReference type="PROSITE" id="PS50113"/>
    </source>
</evidence>
<keyword evidence="4" id="KW-0808">Transferase</keyword>
<keyword evidence="14" id="KW-1185">Reference proteome</keyword>
<accession>A0A0K1EQ39</accession>
<dbReference type="SMART" id="SM00388">
    <property type="entry name" value="HisKA"/>
    <property type="match status" value="1"/>
</dbReference>
<dbReference type="PROSITE" id="PS50112">
    <property type="entry name" value="PAS"/>
    <property type="match status" value="1"/>
</dbReference>
<evidence type="ECO:0000259" key="9">
    <source>
        <dbReference type="PROSITE" id="PS50109"/>
    </source>
</evidence>
<dbReference type="GO" id="GO:0006355">
    <property type="term" value="P:regulation of DNA-templated transcription"/>
    <property type="evidence" value="ECO:0007669"/>
    <property type="project" value="InterPro"/>
</dbReference>
<evidence type="ECO:0000259" key="10">
    <source>
        <dbReference type="PROSITE" id="PS50110"/>
    </source>
</evidence>
<dbReference type="InterPro" id="IPR035965">
    <property type="entry name" value="PAS-like_dom_sf"/>
</dbReference>
<keyword evidence="7" id="KW-0175">Coiled coil</keyword>
<dbReference type="CDD" id="cd00130">
    <property type="entry name" value="PAS"/>
    <property type="match status" value="2"/>
</dbReference>
<dbReference type="OrthoDB" id="9806821at2"/>
<dbReference type="Gene3D" id="1.10.287.130">
    <property type="match status" value="1"/>
</dbReference>
<name>A0A0K1EQ39_CHOCO</name>
<dbReference type="PRINTS" id="PR00344">
    <property type="entry name" value="BCTRLSENSOR"/>
</dbReference>
<dbReference type="Gene3D" id="3.30.450.20">
    <property type="entry name" value="PAS domain"/>
    <property type="match status" value="3"/>
</dbReference>
<feature type="coiled-coil region" evidence="7">
    <location>
        <begin position="428"/>
        <end position="458"/>
    </location>
</feature>
<dbReference type="InterPro" id="IPR011006">
    <property type="entry name" value="CheY-like_superfamily"/>
</dbReference>
<dbReference type="SMART" id="SM00448">
    <property type="entry name" value="REC"/>
    <property type="match status" value="1"/>
</dbReference>
<dbReference type="PROSITE" id="PS50113">
    <property type="entry name" value="PAC"/>
    <property type="match status" value="1"/>
</dbReference>
<dbReference type="SUPFAM" id="SSF47384">
    <property type="entry name" value="Homodimeric domain of signal transducing histidine kinase"/>
    <property type="match status" value="1"/>
</dbReference>
<feature type="domain" description="PAC" evidence="12">
    <location>
        <begin position="258"/>
        <end position="313"/>
    </location>
</feature>
<dbReference type="SUPFAM" id="SSF52172">
    <property type="entry name" value="CheY-like"/>
    <property type="match status" value="1"/>
</dbReference>
<dbReference type="Pfam" id="PF00512">
    <property type="entry name" value="HisKA"/>
    <property type="match status" value="1"/>
</dbReference>
<reference evidence="13 14" key="1">
    <citation type="submission" date="2015-07" db="EMBL/GenBank/DDBJ databases">
        <title>Genome analysis of myxobacterium Chondromyces crocatus Cm c5 reveals a high potential for natural compound synthesis and the genetic basis for the loss of fruiting body formation.</title>
        <authorList>
            <person name="Zaburannyi N."/>
            <person name="Bunk B."/>
            <person name="Maier J."/>
            <person name="Overmann J."/>
            <person name="Mueller R."/>
        </authorList>
    </citation>
    <scope>NUCLEOTIDE SEQUENCE [LARGE SCALE GENOMIC DNA]</scope>
    <source>
        <strain evidence="13 14">Cm c5</strain>
    </source>
</reference>
<keyword evidence="5" id="KW-0418">Kinase</keyword>
<dbReference type="InterPro" id="IPR000014">
    <property type="entry name" value="PAS"/>
</dbReference>
<dbReference type="RefSeq" id="WP_050434338.1">
    <property type="nucleotide sequence ID" value="NZ_CP012159.1"/>
</dbReference>
<dbReference type="KEGG" id="ccro:CMC5_069890"/>
<proteinExistence type="predicted"/>
<dbReference type="EMBL" id="CP012159">
    <property type="protein sequence ID" value="AKT42762.1"/>
    <property type="molecule type" value="Genomic_DNA"/>
</dbReference>
<dbReference type="Pfam" id="PF00072">
    <property type="entry name" value="Response_reg"/>
    <property type="match status" value="1"/>
</dbReference>